<comment type="subcellular location">
    <subcellularLocation>
        <location evidence="1 11">Cell outer membrane</location>
        <topology evidence="1 11">Multi-pass membrane protein</topology>
    </subcellularLocation>
</comment>
<gene>
    <name evidence="16" type="ORF">KK488_13070</name>
</gene>
<feature type="chain" id="PRO_5040980509" evidence="13">
    <location>
        <begin position="35"/>
        <end position="786"/>
    </location>
</feature>
<keyword evidence="9 11" id="KW-0472">Membrane</keyword>
<evidence type="ECO:0000313" key="16">
    <source>
        <dbReference type="EMBL" id="MBT2187879.1"/>
    </source>
</evidence>
<comment type="similarity">
    <text evidence="11 12">Belongs to the TonB-dependent receptor family.</text>
</comment>
<dbReference type="GO" id="GO:0009279">
    <property type="term" value="C:cell outer membrane"/>
    <property type="evidence" value="ECO:0007669"/>
    <property type="project" value="UniProtKB-SubCell"/>
</dbReference>
<evidence type="ECO:0000256" key="1">
    <source>
        <dbReference type="ARBA" id="ARBA00004571"/>
    </source>
</evidence>
<evidence type="ECO:0000256" key="6">
    <source>
        <dbReference type="ARBA" id="ARBA00023004"/>
    </source>
</evidence>
<dbReference type="RefSeq" id="WP_214624131.1">
    <property type="nucleotide sequence ID" value="NZ_JAHGAW010000008.1"/>
</dbReference>
<evidence type="ECO:0000256" key="11">
    <source>
        <dbReference type="PROSITE-ProRule" id="PRU01360"/>
    </source>
</evidence>
<dbReference type="PANTHER" id="PTHR32552">
    <property type="entry name" value="FERRICHROME IRON RECEPTOR-RELATED"/>
    <property type="match status" value="1"/>
</dbReference>
<dbReference type="Pfam" id="PF07715">
    <property type="entry name" value="Plug"/>
    <property type="match status" value="1"/>
</dbReference>
<evidence type="ECO:0000256" key="5">
    <source>
        <dbReference type="ARBA" id="ARBA00022692"/>
    </source>
</evidence>
<evidence type="ECO:0000256" key="12">
    <source>
        <dbReference type="RuleBase" id="RU003357"/>
    </source>
</evidence>
<keyword evidence="17" id="KW-1185">Reference proteome</keyword>
<dbReference type="InterPro" id="IPR012910">
    <property type="entry name" value="Plug_dom"/>
</dbReference>
<keyword evidence="2 11" id="KW-0813">Transport</keyword>
<protein>
    <submittedName>
        <fullName evidence="16">TonB-dependent receptor</fullName>
    </submittedName>
</protein>
<evidence type="ECO:0000256" key="8">
    <source>
        <dbReference type="ARBA" id="ARBA00023077"/>
    </source>
</evidence>
<name>A0A9X1DDH7_9SPHN</name>
<feature type="domain" description="TonB-dependent receptor plug" evidence="15">
    <location>
        <begin position="66"/>
        <end position="177"/>
    </location>
</feature>
<keyword evidence="8 12" id="KW-0798">TonB box</keyword>
<keyword evidence="4" id="KW-0410">Iron transport</keyword>
<keyword evidence="13" id="KW-0732">Signal</keyword>
<comment type="caution">
    <text evidence="16">The sequence shown here is derived from an EMBL/GenBank/DDBJ whole genome shotgun (WGS) entry which is preliminary data.</text>
</comment>
<dbReference type="InterPro" id="IPR000531">
    <property type="entry name" value="Beta-barrel_TonB"/>
</dbReference>
<dbReference type="GO" id="GO:0006826">
    <property type="term" value="P:iron ion transport"/>
    <property type="evidence" value="ECO:0007669"/>
    <property type="project" value="UniProtKB-KW"/>
</dbReference>
<dbReference type="PROSITE" id="PS52016">
    <property type="entry name" value="TONB_DEPENDENT_REC_3"/>
    <property type="match status" value="1"/>
</dbReference>
<evidence type="ECO:0000256" key="13">
    <source>
        <dbReference type="SAM" id="SignalP"/>
    </source>
</evidence>
<evidence type="ECO:0000259" key="15">
    <source>
        <dbReference type="Pfam" id="PF07715"/>
    </source>
</evidence>
<evidence type="ECO:0000313" key="17">
    <source>
        <dbReference type="Proteomes" id="UP001138757"/>
    </source>
</evidence>
<evidence type="ECO:0000256" key="2">
    <source>
        <dbReference type="ARBA" id="ARBA00022448"/>
    </source>
</evidence>
<sequence length="786" mass="85494">MSIQRSNASVRRFAIGTSLLSLAMLCASAASAQAQDAPAQDTAQNADDGSGLGDIVVTAQFRSTNVQDTPVAITAVSADMLARRSQTNISQIAAQAPNVTLKPQAGVWGPSIATSIRGIGGQIDPHPAFSPGVGMYIDDVFYTSTVGAVFDLLDLDRVEILRGPQGTNAGANSIGGAVKLYTRKPNGEGGFAEATYGSRNRIDLRASGDLTLVPDAVFVRISGVSKSQRGYVKRIDYACSHPGSGLPTFVTGNDCLLGTMGGVDYKAVRGAVRILPTSNLEVNVSADVIQDDSEMGGVVWNNTNNILDRVKLNGVPYDARFSAPDPYTNYSSYYMPGGVIEGVPNRTITATPRQQYKSWGTAGTIDWEPIAGIKIKSITAYRKSRAQWVGDVDGSPLGLGLDFQDIDNRQFSQETRLSGKLADGAIEYTLGGYYLHRWAAYRPRQYFIYQSPSYDFTNNDRIKNDSVAGFANVAWHVTDKFNLVGGLRYTHETKSFALRRYTQTGAVAPGYEVLDTITSRYKKGTWDWSISADYKLTPDIMGYASVATGYRSGGNTPRPFAPDQALPFGPESTVNYELGLKNTLFDRKLRLNLAAFYSTLKDVQFTLLTCPQISTFPTCGVTANAGDAEVKGVEAEMTAEPVDGLLIDGSVSYLKFRYTRVNPSAGTQVVRAYSPDWKWSVGAQYEFDLGAMGSLTPRLDASYTSEVFSSGTPRPTARIAPYTLANARLTWRDTDRAWEFALEVTNLTDKVYYVSNADLSFIPVIGFSWNAPGRPREWALTVKRNF</sequence>
<dbReference type="InterPro" id="IPR039426">
    <property type="entry name" value="TonB-dep_rcpt-like"/>
</dbReference>
<dbReference type="AlphaFoldDB" id="A0A9X1DDH7"/>
<evidence type="ECO:0000256" key="9">
    <source>
        <dbReference type="ARBA" id="ARBA00023136"/>
    </source>
</evidence>
<dbReference type="PANTHER" id="PTHR32552:SF81">
    <property type="entry name" value="TONB-DEPENDENT OUTER MEMBRANE RECEPTOR"/>
    <property type="match status" value="1"/>
</dbReference>
<evidence type="ECO:0000256" key="3">
    <source>
        <dbReference type="ARBA" id="ARBA00022452"/>
    </source>
</evidence>
<feature type="domain" description="TonB-dependent receptor-like beta-barrel" evidence="14">
    <location>
        <begin position="300"/>
        <end position="747"/>
    </location>
</feature>
<keyword evidence="5 11" id="KW-0812">Transmembrane</keyword>
<organism evidence="16 17">
    <name type="scientific">Sphingobium nicotianae</name>
    <dbReference type="NCBI Taxonomy" id="2782607"/>
    <lineage>
        <taxon>Bacteria</taxon>
        <taxon>Pseudomonadati</taxon>
        <taxon>Pseudomonadota</taxon>
        <taxon>Alphaproteobacteria</taxon>
        <taxon>Sphingomonadales</taxon>
        <taxon>Sphingomonadaceae</taxon>
        <taxon>Sphingobium</taxon>
    </lineage>
</organism>
<keyword evidence="6" id="KW-0408">Iron</keyword>
<keyword evidence="3 11" id="KW-1134">Transmembrane beta strand</keyword>
<feature type="signal peptide" evidence="13">
    <location>
        <begin position="1"/>
        <end position="34"/>
    </location>
</feature>
<evidence type="ECO:0000256" key="7">
    <source>
        <dbReference type="ARBA" id="ARBA00023065"/>
    </source>
</evidence>
<reference evidence="16" key="1">
    <citation type="submission" date="2021-05" db="EMBL/GenBank/DDBJ databases">
        <title>Genome of Sphingobium sp. strain.</title>
        <authorList>
            <person name="Fan R."/>
        </authorList>
    </citation>
    <scope>NUCLEOTIDE SEQUENCE</scope>
    <source>
        <strain evidence="16">H33</strain>
    </source>
</reference>
<evidence type="ECO:0000256" key="4">
    <source>
        <dbReference type="ARBA" id="ARBA00022496"/>
    </source>
</evidence>
<keyword evidence="10 11" id="KW-0998">Cell outer membrane</keyword>
<dbReference type="Gene3D" id="2.40.170.20">
    <property type="entry name" value="TonB-dependent receptor, beta-barrel domain"/>
    <property type="match status" value="2"/>
</dbReference>
<proteinExistence type="inferred from homology"/>
<evidence type="ECO:0000259" key="14">
    <source>
        <dbReference type="Pfam" id="PF00593"/>
    </source>
</evidence>
<accession>A0A9X1DDH7</accession>
<dbReference type="SUPFAM" id="SSF56935">
    <property type="entry name" value="Porins"/>
    <property type="match status" value="1"/>
</dbReference>
<keyword evidence="7" id="KW-0406">Ion transport</keyword>
<dbReference type="InterPro" id="IPR036942">
    <property type="entry name" value="Beta-barrel_TonB_sf"/>
</dbReference>
<dbReference type="Proteomes" id="UP001138757">
    <property type="component" value="Unassembled WGS sequence"/>
</dbReference>
<evidence type="ECO:0000256" key="10">
    <source>
        <dbReference type="ARBA" id="ARBA00023237"/>
    </source>
</evidence>
<keyword evidence="16" id="KW-0675">Receptor</keyword>
<dbReference type="Pfam" id="PF00593">
    <property type="entry name" value="TonB_dep_Rec_b-barrel"/>
    <property type="match status" value="1"/>
</dbReference>
<dbReference type="EMBL" id="JAHGAW010000008">
    <property type="protein sequence ID" value="MBT2187879.1"/>
    <property type="molecule type" value="Genomic_DNA"/>
</dbReference>